<evidence type="ECO:0000313" key="3">
    <source>
        <dbReference type="Proteomes" id="UP000325081"/>
    </source>
</evidence>
<protein>
    <submittedName>
        <fullName evidence="2">Atrial natriuretic peptide receptor 1</fullName>
    </submittedName>
</protein>
<keyword evidence="3" id="KW-1185">Reference proteome</keyword>
<keyword evidence="2" id="KW-0675">Receptor</keyword>
<dbReference type="Proteomes" id="UP000325081">
    <property type="component" value="Unassembled WGS sequence"/>
</dbReference>
<accession>A0A5A7NZU7</accession>
<sequence>MGGENPLKIPNKGPNGGEPKWNEPNEDAAVTVLLNGRMLQCPFAIVKMLTFSAAQMEKELACEVAHTDICCCQPGFQLLPSIPDLKSHYPSDPLGWVQLVEVS</sequence>
<gene>
    <name evidence="2" type="ORF">STAS_01413</name>
</gene>
<dbReference type="EMBL" id="BKCP01000558">
    <property type="protein sequence ID" value="GER25801.1"/>
    <property type="molecule type" value="Genomic_DNA"/>
</dbReference>
<organism evidence="2 3">
    <name type="scientific">Striga asiatica</name>
    <name type="common">Asiatic witchweed</name>
    <name type="synonym">Buchnera asiatica</name>
    <dbReference type="NCBI Taxonomy" id="4170"/>
    <lineage>
        <taxon>Eukaryota</taxon>
        <taxon>Viridiplantae</taxon>
        <taxon>Streptophyta</taxon>
        <taxon>Embryophyta</taxon>
        <taxon>Tracheophyta</taxon>
        <taxon>Spermatophyta</taxon>
        <taxon>Magnoliopsida</taxon>
        <taxon>eudicotyledons</taxon>
        <taxon>Gunneridae</taxon>
        <taxon>Pentapetalae</taxon>
        <taxon>asterids</taxon>
        <taxon>lamiids</taxon>
        <taxon>Lamiales</taxon>
        <taxon>Orobanchaceae</taxon>
        <taxon>Buchnereae</taxon>
        <taxon>Striga</taxon>
    </lineage>
</organism>
<comment type="caution">
    <text evidence="2">The sequence shown here is derived from an EMBL/GenBank/DDBJ whole genome shotgun (WGS) entry which is preliminary data.</text>
</comment>
<feature type="region of interest" description="Disordered" evidence="1">
    <location>
        <begin position="1"/>
        <end position="24"/>
    </location>
</feature>
<evidence type="ECO:0000313" key="2">
    <source>
        <dbReference type="EMBL" id="GER25801.1"/>
    </source>
</evidence>
<reference evidence="3" key="1">
    <citation type="journal article" date="2019" name="Curr. Biol.">
        <title>Genome Sequence of Striga asiatica Provides Insight into the Evolution of Plant Parasitism.</title>
        <authorList>
            <person name="Yoshida S."/>
            <person name="Kim S."/>
            <person name="Wafula E.K."/>
            <person name="Tanskanen J."/>
            <person name="Kim Y.M."/>
            <person name="Honaas L."/>
            <person name="Yang Z."/>
            <person name="Spallek T."/>
            <person name="Conn C.E."/>
            <person name="Ichihashi Y."/>
            <person name="Cheong K."/>
            <person name="Cui S."/>
            <person name="Der J.P."/>
            <person name="Gundlach H."/>
            <person name="Jiao Y."/>
            <person name="Hori C."/>
            <person name="Ishida J.K."/>
            <person name="Kasahara H."/>
            <person name="Kiba T."/>
            <person name="Kim M.S."/>
            <person name="Koo N."/>
            <person name="Laohavisit A."/>
            <person name="Lee Y.H."/>
            <person name="Lumba S."/>
            <person name="McCourt P."/>
            <person name="Mortimer J.C."/>
            <person name="Mutuku J.M."/>
            <person name="Nomura T."/>
            <person name="Sasaki-Sekimoto Y."/>
            <person name="Seto Y."/>
            <person name="Wang Y."/>
            <person name="Wakatake T."/>
            <person name="Sakakibara H."/>
            <person name="Demura T."/>
            <person name="Yamaguchi S."/>
            <person name="Yoneyama K."/>
            <person name="Manabe R.I."/>
            <person name="Nelson D.C."/>
            <person name="Schulman A.H."/>
            <person name="Timko M.P."/>
            <person name="dePamphilis C.W."/>
            <person name="Choi D."/>
            <person name="Shirasu K."/>
        </authorList>
    </citation>
    <scope>NUCLEOTIDE SEQUENCE [LARGE SCALE GENOMIC DNA]</scope>
    <source>
        <strain evidence="3">cv. UVA1</strain>
    </source>
</reference>
<evidence type="ECO:0000256" key="1">
    <source>
        <dbReference type="SAM" id="MobiDB-lite"/>
    </source>
</evidence>
<proteinExistence type="predicted"/>
<name>A0A5A7NZU7_STRAF</name>
<dbReference type="AlphaFoldDB" id="A0A5A7NZU7"/>